<reference evidence="2" key="1">
    <citation type="submission" date="2018-10" db="EMBL/GenBank/DDBJ databases">
        <title>De novo assembly of a Great Dane genome.</title>
        <authorList>
            <person name="Kidd J.M."/>
            <person name="Pendleton A.L."/>
            <person name="Shen F."/>
            <person name="Emery S."/>
        </authorList>
    </citation>
    <scope>NUCLEOTIDE SEQUENCE [LARGE SCALE GENOMIC DNA]</scope>
    <source>
        <strain evidence="2">Great Dane</strain>
    </source>
</reference>
<reference evidence="1" key="2">
    <citation type="submission" date="2019-03" db="EMBL/GenBank/DDBJ databases">
        <authorList>
            <person name="Warren W.C."/>
            <person name="Johnson G.S."/>
        </authorList>
    </citation>
    <scope>NUCLEOTIDE SEQUENCE [LARGE SCALE GENOMIC DNA]</scope>
    <source>
        <strain evidence="1">Basenji</strain>
    </source>
</reference>
<organism evidence="1 3">
    <name type="scientific">Canis lupus familiaris</name>
    <name type="common">Dog</name>
    <name type="synonym">Canis familiaris</name>
    <dbReference type="NCBI Taxonomy" id="9615"/>
    <lineage>
        <taxon>Eukaryota</taxon>
        <taxon>Metazoa</taxon>
        <taxon>Chordata</taxon>
        <taxon>Craniata</taxon>
        <taxon>Vertebrata</taxon>
        <taxon>Euteleostomi</taxon>
        <taxon>Mammalia</taxon>
        <taxon>Eutheria</taxon>
        <taxon>Laurasiatheria</taxon>
        <taxon>Carnivora</taxon>
        <taxon>Caniformia</taxon>
        <taxon>Canidae</taxon>
        <taxon>Canis</taxon>
    </lineage>
</organism>
<dbReference type="Ensembl" id="ENSCAFT00030008846.1">
    <property type="protein sequence ID" value="ENSCAFP00030007775.1"/>
    <property type="gene ID" value="ENSCAFG00030004815.1"/>
</dbReference>
<sequence>MPRNLSQYSCVPEGALVLSPPPLHTHELMARMSERLRARPVCPGRLQRPLPLRQVLVRDPSVVCHLAHVGATDAHQLPGRIWIRSCAFSPRIFPSRTFSSPFNMDATAGQS</sequence>
<reference evidence="1" key="3">
    <citation type="submission" date="2025-05" db="UniProtKB">
        <authorList>
            <consortium name="Ensembl"/>
        </authorList>
    </citation>
    <scope>IDENTIFICATION</scope>
</reference>
<evidence type="ECO:0000313" key="2">
    <source>
        <dbReference type="Ensembl" id="ENSCAFP00040011449.1"/>
    </source>
</evidence>
<name>A0A8C0MJ57_CANLF</name>
<dbReference type="Proteomes" id="UP000694429">
    <property type="component" value="Chromosome 20"/>
</dbReference>
<accession>A0A8C0MJ57</accession>
<evidence type="ECO:0000313" key="3">
    <source>
        <dbReference type="Proteomes" id="UP000694429"/>
    </source>
</evidence>
<dbReference type="Proteomes" id="UP000694542">
    <property type="component" value="Chromosome 20"/>
</dbReference>
<dbReference type="Ensembl" id="ENSCAFT00040013224.1">
    <property type="protein sequence ID" value="ENSCAFP00040011449.1"/>
    <property type="gene ID" value="ENSCAFG00040007141.1"/>
</dbReference>
<protein>
    <submittedName>
        <fullName evidence="1">Uncharacterized protein</fullName>
    </submittedName>
</protein>
<evidence type="ECO:0000313" key="1">
    <source>
        <dbReference type="Ensembl" id="ENSCAFP00030007775.1"/>
    </source>
</evidence>
<proteinExistence type="predicted"/>
<dbReference type="AlphaFoldDB" id="A0A8C0MJ57"/>